<dbReference type="Pfam" id="PF12802">
    <property type="entry name" value="MarR_2"/>
    <property type="match status" value="1"/>
</dbReference>
<accession>A0A9E8CMJ7</accession>
<dbReference type="InterPro" id="IPR036390">
    <property type="entry name" value="WH_DNA-bd_sf"/>
</dbReference>
<dbReference type="PROSITE" id="PS50995">
    <property type="entry name" value="HTH_MARR_2"/>
    <property type="match status" value="1"/>
</dbReference>
<feature type="domain" description="HTH marR-type" evidence="1">
    <location>
        <begin position="1"/>
        <end position="131"/>
    </location>
</feature>
<dbReference type="Gene3D" id="1.10.10.10">
    <property type="entry name" value="Winged helix-like DNA-binding domain superfamily/Winged helix DNA-binding domain"/>
    <property type="match status" value="1"/>
</dbReference>
<dbReference type="PANTHER" id="PTHR33164:SF105">
    <property type="entry name" value="TRANSCRIPTIONAL REPRESSOR PROTEIN-RELATED"/>
    <property type="match status" value="1"/>
</dbReference>
<dbReference type="InterPro" id="IPR036388">
    <property type="entry name" value="WH-like_DNA-bd_sf"/>
</dbReference>
<evidence type="ECO:0000313" key="2">
    <source>
        <dbReference type="EMBL" id="UZF88135.1"/>
    </source>
</evidence>
<dbReference type="GO" id="GO:0006950">
    <property type="term" value="P:response to stress"/>
    <property type="evidence" value="ECO:0007669"/>
    <property type="project" value="TreeGrafter"/>
</dbReference>
<dbReference type="GO" id="GO:0003700">
    <property type="term" value="F:DNA-binding transcription factor activity"/>
    <property type="evidence" value="ECO:0007669"/>
    <property type="project" value="InterPro"/>
</dbReference>
<dbReference type="SMART" id="SM00347">
    <property type="entry name" value="HTH_MARR"/>
    <property type="match status" value="1"/>
</dbReference>
<protein>
    <submittedName>
        <fullName evidence="2">MarR family winged helix-turn-helix transcriptional regulator</fullName>
    </submittedName>
</protein>
<dbReference type="SUPFAM" id="SSF46785">
    <property type="entry name" value="Winged helix' DNA-binding domain"/>
    <property type="match status" value="1"/>
</dbReference>
<proteinExistence type="predicted"/>
<sequence length="131" mass="14518">MSLRQAARRVTLLHDEALRESGLSLAQVGLMALIATSADDRMAALAARAGLDPSTLSRNLRGLERDGLIEIVSVEKDLRRRAVWLTEEGLRRLQAALPAWRATQARMTELFPADLLRRIATASETLTQQED</sequence>
<dbReference type="PANTHER" id="PTHR33164">
    <property type="entry name" value="TRANSCRIPTIONAL REGULATOR, MARR FAMILY"/>
    <property type="match status" value="1"/>
</dbReference>
<name>A0A9E8CMJ7_9HYPH</name>
<dbReference type="InterPro" id="IPR000835">
    <property type="entry name" value="HTH_MarR-typ"/>
</dbReference>
<gene>
    <name evidence="2" type="ORF">NWE54_04925</name>
</gene>
<organism evidence="2">
    <name type="scientific">Bosea sp. NBC_00436</name>
    <dbReference type="NCBI Taxonomy" id="2969620"/>
    <lineage>
        <taxon>Bacteria</taxon>
        <taxon>Pseudomonadati</taxon>
        <taxon>Pseudomonadota</taxon>
        <taxon>Alphaproteobacteria</taxon>
        <taxon>Hyphomicrobiales</taxon>
        <taxon>Boseaceae</taxon>
        <taxon>Bosea</taxon>
    </lineage>
</organism>
<dbReference type="EMBL" id="CP102774">
    <property type="protein sequence ID" value="UZF88135.1"/>
    <property type="molecule type" value="Genomic_DNA"/>
</dbReference>
<evidence type="ECO:0000259" key="1">
    <source>
        <dbReference type="PROSITE" id="PS50995"/>
    </source>
</evidence>
<dbReference type="InterPro" id="IPR039422">
    <property type="entry name" value="MarR/SlyA-like"/>
</dbReference>
<dbReference type="AlphaFoldDB" id="A0A9E8CMJ7"/>
<reference evidence="2" key="1">
    <citation type="submission" date="2022-08" db="EMBL/GenBank/DDBJ databases">
        <title>Complete Genome Sequences of 2 Bosea sp. soil isolates.</title>
        <authorList>
            <person name="Alvarez Arevalo M."/>
            <person name="Sterndorff E.B."/>
            <person name="Faurdal D."/>
            <person name="Joergensen T.S."/>
            <person name="Weber T."/>
        </authorList>
    </citation>
    <scope>NUCLEOTIDE SEQUENCE</scope>
    <source>
        <strain evidence="2">NBC_00436</strain>
    </source>
</reference>